<evidence type="ECO:0000256" key="2">
    <source>
        <dbReference type="ARBA" id="ARBA00008064"/>
    </source>
</evidence>
<comment type="caution">
    <text evidence="13">The sequence shown here is derived from an EMBL/GenBank/DDBJ whole genome shotgun (WGS) entry which is preliminary data.</text>
</comment>
<dbReference type="GO" id="GO:0015473">
    <property type="term" value="F:fimbrial usher porin activity"/>
    <property type="evidence" value="ECO:0007669"/>
    <property type="project" value="InterPro"/>
</dbReference>
<proteinExistence type="inferred from homology"/>
<evidence type="ECO:0000259" key="12">
    <source>
        <dbReference type="Pfam" id="PF13954"/>
    </source>
</evidence>
<evidence type="ECO:0000256" key="4">
    <source>
        <dbReference type="ARBA" id="ARBA00022452"/>
    </source>
</evidence>
<feature type="chain" id="PRO_5011120771" evidence="10">
    <location>
        <begin position="33"/>
        <end position="886"/>
    </location>
</feature>
<dbReference type="PANTHER" id="PTHR30451:SF20">
    <property type="entry name" value="FIMBRIAE USHER"/>
    <property type="match status" value="1"/>
</dbReference>
<evidence type="ECO:0000256" key="5">
    <source>
        <dbReference type="ARBA" id="ARBA00022692"/>
    </source>
</evidence>
<keyword evidence="6 10" id="KW-0732">Signal</keyword>
<dbReference type="InterPro" id="IPR025885">
    <property type="entry name" value="PapC_N"/>
</dbReference>
<dbReference type="Pfam" id="PF13953">
    <property type="entry name" value="PapC_C"/>
    <property type="match status" value="1"/>
</dbReference>
<dbReference type="InterPro" id="IPR025949">
    <property type="entry name" value="PapC-like_C"/>
</dbReference>
<gene>
    <name evidence="13" type="ORF">AWB67_04519</name>
</gene>
<dbReference type="InterPro" id="IPR037224">
    <property type="entry name" value="PapC_N_sf"/>
</dbReference>
<reference evidence="13" key="1">
    <citation type="submission" date="2016-01" db="EMBL/GenBank/DDBJ databases">
        <authorList>
            <person name="Peeters C."/>
        </authorList>
    </citation>
    <scope>NUCLEOTIDE SEQUENCE [LARGE SCALE GENOMIC DNA]</scope>
    <source>
        <strain evidence="13">LMG 22937</strain>
    </source>
</reference>
<protein>
    <submittedName>
        <fullName evidence="13">Fimbrial biogenesis outer membrane usher protein</fullName>
    </submittedName>
</protein>
<feature type="domain" description="PapC-like C-terminal" evidence="11">
    <location>
        <begin position="788"/>
        <end position="846"/>
    </location>
</feature>
<accession>A0A158JYX2</accession>
<keyword evidence="5 9" id="KW-0812">Transmembrane</keyword>
<organism evidence="13 14">
    <name type="scientific">Caballeronia terrestris</name>
    <dbReference type="NCBI Taxonomy" id="1226301"/>
    <lineage>
        <taxon>Bacteria</taxon>
        <taxon>Pseudomonadati</taxon>
        <taxon>Pseudomonadota</taxon>
        <taxon>Betaproteobacteria</taxon>
        <taxon>Burkholderiales</taxon>
        <taxon>Burkholderiaceae</taxon>
        <taxon>Caballeronia</taxon>
    </lineage>
</organism>
<dbReference type="Pfam" id="PF13954">
    <property type="entry name" value="PapC_N"/>
    <property type="match status" value="1"/>
</dbReference>
<dbReference type="Proteomes" id="UP000054925">
    <property type="component" value="Unassembled WGS sequence"/>
</dbReference>
<feature type="signal peptide" evidence="10">
    <location>
        <begin position="1"/>
        <end position="32"/>
    </location>
</feature>
<feature type="domain" description="PapC N-terminal" evidence="12">
    <location>
        <begin position="56"/>
        <end position="206"/>
    </location>
</feature>
<dbReference type="PROSITE" id="PS51257">
    <property type="entry name" value="PROKAR_LIPOPROTEIN"/>
    <property type="match status" value="1"/>
</dbReference>
<evidence type="ECO:0000313" key="13">
    <source>
        <dbReference type="EMBL" id="SAL73935.1"/>
    </source>
</evidence>
<evidence type="ECO:0000256" key="3">
    <source>
        <dbReference type="ARBA" id="ARBA00022448"/>
    </source>
</evidence>
<dbReference type="InterPro" id="IPR042186">
    <property type="entry name" value="FimD_plug_dom"/>
</dbReference>
<dbReference type="AlphaFoldDB" id="A0A158JYX2"/>
<comment type="subcellular location">
    <subcellularLocation>
        <location evidence="1 9">Cell outer membrane</location>
        <topology evidence="1 9">Multi-pass membrane protein</topology>
    </subcellularLocation>
</comment>
<dbReference type="Pfam" id="PF00577">
    <property type="entry name" value="Usher"/>
    <property type="match status" value="1"/>
</dbReference>
<dbReference type="FunFam" id="2.60.40.3110:FF:000001">
    <property type="entry name" value="Putative fimbrial outer membrane usher"/>
    <property type="match status" value="1"/>
</dbReference>
<dbReference type="InterPro" id="IPR018030">
    <property type="entry name" value="Fimbrial_membr_usher_CS"/>
</dbReference>
<keyword evidence="8 9" id="KW-0998">Cell outer membrane</keyword>
<dbReference type="Gene3D" id="3.10.20.410">
    <property type="match status" value="1"/>
</dbReference>
<comment type="similarity">
    <text evidence="2 9">Belongs to the fimbrial export usher family.</text>
</comment>
<keyword evidence="14" id="KW-1185">Reference proteome</keyword>
<dbReference type="Gene3D" id="2.60.40.2070">
    <property type="match status" value="1"/>
</dbReference>
<sequence>MKNPAHARSSQKAFALRLRPLAALVLTMTACAAVSHALAEESESDTSQSGAVEQVQFDNTFLHSQGGQTVDVNRFARGNTVAPGTYVVEILVNGSRFAREEIRFVASGASPTAHPCFSRALLQRAGVDLPKADAAAGRTSPATPDAEICGDLGSLVPGASANFDFEEQRLEVSVPQAYMRNSARGFVSPELWDEGVNAGFFSYNANTYRTGGSGIDSTQSYLGMNAGVNLGAWHLRHQSSVTSSTRQATQFDNIATYVQRDVEKLRAQVTLGDTYTTGEIFDSVSFRGAQIATDDRMLPESLRGYAPVVRGTAESNARVTIRQNGQVLLETNVAPGPFEINDLYSTGYGGELVVTVTESDGRTKTFTVPFASVAQLLRPGVTRFSATAGQLRNDSLDETPMFGQFTLQRGLTNAITAYGGAIAATGYGALNLGAALNTKAGAFSFDVTGSQTNVPTQDSMTGTSFRLGYSKLFTPTDTNVAVAAYRFSTSGYLNLSDAATVHDIAKRGGDTDALFRQRNRVQVTVNQRLGQSGSVFVTGSSQNYWNRSGTDTLYQAGYTNGFKYGTYSVSAGRSRTMDGEMSNDYMLSLTLPLGRSSHAPTLTTNVTHKSVSGTNTQANVSGSLGEFNQFSYNGYGTYNTGGSNNTGNTGASGTYRAPYATFNASAGGGSGTHQASAGVQGSIVAHPGGVTFSQTVGDTFGIVQAPAAKGANLSSAPGTKVDSRGYAVIPYLSPYSMNTVDIDPKGTSTDVEFKSTSAQVAPRYGSVVMLKYDTVTGRAALIRAPKLGGGGLPFGASVEDASGKSVGVVGQDSRIFARGLEDTGVLSVTWGAGPLEMCRISYALPKPTETTTGYLSVESKCVVRGVREALNDVQRMSANQGESQVR</sequence>
<dbReference type="Gene3D" id="2.60.40.3110">
    <property type="match status" value="1"/>
</dbReference>
<keyword evidence="7 9" id="KW-0472">Membrane</keyword>
<evidence type="ECO:0000256" key="6">
    <source>
        <dbReference type="ARBA" id="ARBA00022729"/>
    </source>
</evidence>
<evidence type="ECO:0000256" key="10">
    <source>
        <dbReference type="SAM" id="SignalP"/>
    </source>
</evidence>
<dbReference type="InterPro" id="IPR000015">
    <property type="entry name" value="Fimb_usher"/>
</dbReference>
<keyword evidence="4" id="KW-1134">Transmembrane beta strand</keyword>
<dbReference type="PROSITE" id="PS01151">
    <property type="entry name" value="FIMBRIAL_USHER"/>
    <property type="match status" value="1"/>
</dbReference>
<dbReference type="OrthoDB" id="6554712at2"/>
<dbReference type="EMBL" id="FCOL02000030">
    <property type="protein sequence ID" value="SAL73935.1"/>
    <property type="molecule type" value="Genomic_DNA"/>
</dbReference>
<evidence type="ECO:0000256" key="8">
    <source>
        <dbReference type="ARBA" id="ARBA00023237"/>
    </source>
</evidence>
<name>A0A158JYX2_9BURK</name>
<dbReference type="PANTHER" id="PTHR30451">
    <property type="entry name" value="OUTER MEMBRANE USHER PROTEIN"/>
    <property type="match status" value="1"/>
</dbReference>
<dbReference type="Gene3D" id="2.60.40.2610">
    <property type="entry name" value="Outer membrane usher protein FimD, plug domain"/>
    <property type="match status" value="1"/>
</dbReference>
<keyword evidence="9" id="KW-1029">Fimbrium biogenesis</keyword>
<evidence type="ECO:0000256" key="1">
    <source>
        <dbReference type="ARBA" id="ARBA00004571"/>
    </source>
</evidence>
<dbReference type="SUPFAM" id="SSF141729">
    <property type="entry name" value="FimD N-terminal domain-like"/>
    <property type="match status" value="1"/>
</dbReference>
<dbReference type="InterPro" id="IPR043142">
    <property type="entry name" value="PapC-like_C_sf"/>
</dbReference>
<evidence type="ECO:0000256" key="7">
    <source>
        <dbReference type="ARBA" id="ARBA00023136"/>
    </source>
</evidence>
<keyword evidence="3 9" id="KW-0813">Transport</keyword>
<dbReference type="GO" id="GO:0009279">
    <property type="term" value="C:cell outer membrane"/>
    <property type="evidence" value="ECO:0007669"/>
    <property type="project" value="UniProtKB-SubCell"/>
</dbReference>
<evidence type="ECO:0000313" key="14">
    <source>
        <dbReference type="Proteomes" id="UP000054925"/>
    </source>
</evidence>
<evidence type="ECO:0000259" key="11">
    <source>
        <dbReference type="Pfam" id="PF13953"/>
    </source>
</evidence>
<dbReference type="GO" id="GO:0009297">
    <property type="term" value="P:pilus assembly"/>
    <property type="evidence" value="ECO:0007669"/>
    <property type="project" value="InterPro"/>
</dbReference>
<evidence type="ECO:0000256" key="9">
    <source>
        <dbReference type="RuleBase" id="RU003884"/>
    </source>
</evidence>
<dbReference type="RefSeq" id="WP_087658417.1">
    <property type="nucleotide sequence ID" value="NZ_FCOL02000030.1"/>
</dbReference>